<evidence type="ECO:0000256" key="7">
    <source>
        <dbReference type="SAM" id="SignalP"/>
    </source>
</evidence>
<evidence type="ECO:0000313" key="10">
    <source>
        <dbReference type="Proteomes" id="UP000031977"/>
    </source>
</evidence>
<comment type="catalytic activity">
    <reaction evidence="6">
        <text>hydrogencarbonate + H(+) = CO2 + H2O</text>
        <dbReference type="Rhea" id="RHEA:10748"/>
        <dbReference type="ChEBI" id="CHEBI:15377"/>
        <dbReference type="ChEBI" id="CHEBI:15378"/>
        <dbReference type="ChEBI" id="CHEBI:16526"/>
        <dbReference type="ChEBI" id="CHEBI:17544"/>
        <dbReference type="EC" id="4.2.1.1"/>
    </reaction>
</comment>
<dbReference type="PANTHER" id="PTHR18952:SF265">
    <property type="entry name" value="CARBONIC ANHYDRASE"/>
    <property type="match status" value="1"/>
</dbReference>
<dbReference type="InterPro" id="IPR036398">
    <property type="entry name" value="CA_dom_sf"/>
</dbReference>
<dbReference type="Proteomes" id="UP000031977">
    <property type="component" value="Unassembled WGS sequence"/>
</dbReference>
<proteinExistence type="inferred from homology"/>
<keyword evidence="3" id="KW-0479">Metal-binding</keyword>
<dbReference type="Pfam" id="PF00194">
    <property type="entry name" value="Carb_anhydrase"/>
    <property type="match status" value="1"/>
</dbReference>
<dbReference type="OrthoDB" id="5327615at2"/>
<evidence type="ECO:0000256" key="6">
    <source>
        <dbReference type="ARBA" id="ARBA00048348"/>
    </source>
</evidence>
<reference evidence="9 10" key="1">
    <citation type="submission" date="2015-01" db="EMBL/GenBank/DDBJ databases">
        <title>Draft genome of Vibrio mytili type strain CAIM 528.</title>
        <authorList>
            <person name="Gonzalez-Castillo A."/>
            <person name="Gomez-Gil B."/>
            <person name="Enciso-Ibarra J."/>
        </authorList>
    </citation>
    <scope>NUCLEOTIDE SEQUENCE [LARGE SCALE GENOMIC DNA]</scope>
    <source>
        <strain evidence="9 10">CAIM 528</strain>
    </source>
</reference>
<comment type="similarity">
    <text evidence="1">Belongs to the alpha-carbonic anhydrase family.</text>
</comment>
<dbReference type="STRING" id="50718.SU60_12770"/>
<dbReference type="SMART" id="SM01057">
    <property type="entry name" value="Carb_anhydrase"/>
    <property type="match status" value="1"/>
</dbReference>
<comment type="caution">
    <text evidence="9">The sequence shown here is derived from an EMBL/GenBank/DDBJ whole genome shotgun (WGS) entry which is preliminary data.</text>
</comment>
<evidence type="ECO:0000256" key="4">
    <source>
        <dbReference type="ARBA" id="ARBA00022833"/>
    </source>
</evidence>
<dbReference type="EMBL" id="JXOK01000049">
    <property type="protein sequence ID" value="KIN10496.1"/>
    <property type="molecule type" value="Genomic_DNA"/>
</dbReference>
<evidence type="ECO:0000256" key="3">
    <source>
        <dbReference type="ARBA" id="ARBA00022723"/>
    </source>
</evidence>
<dbReference type="CDD" id="cd03124">
    <property type="entry name" value="alpha_CA_prokaryotic_like"/>
    <property type="match status" value="1"/>
</dbReference>
<dbReference type="EC" id="4.2.1.1" evidence="2"/>
<dbReference type="SUPFAM" id="SSF51069">
    <property type="entry name" value="Carbonic anhydrase"/>
    <property type="match status" value="1"/>
</dbReference>
<name>A0A0C3HQS3_9VIBR</name>
<evidence type="ECO:0000256" key="5">
    <source>
        <dbReference type="ARBA" id="ARBA00023239"/>
    </source>
</evidence>
<evidence type="ECO:0000256" key="1">
    <source>
        <dbReference type="ARBA" id="ARBA00010718"/>
    </source>
</evidence>
<protein>
    <recommendedName>
        <fullName evidence="2">carbonic anhydrase</fullName>
        <ecNumber evidence="2">4.2.1.1</ecNumber>
    </recommendedName>
</protein>
<evidence type="ECO:0000259" key="8">
    <source>
        <dbReference type="SMART" id="SM01057"/>
    </source>
</evidence>
<evidence type="ECO:0000256" key="2">
    <source>
        <dbReference type="ARBA" id="ARBA00012925"/>
    </source>
</evidence>
<dbReference type="GO" id="GO:0008270">
    <property type="term" value="F:zinc ion binding"/>
    <property type="evidence" value="ECO:0007669"/>
    <property type="project" value="InterPro"/>
</dbReference>
<dbReference type="InterPro" id="IPR041891">
    <property type="entry name" value="Alpha_CA_prokaryot-like"/>
</dbReference>
<dbReference type="Gene3D" id="3.10.200.10">
    <property type="entry name" value="Alpha carbonic anhydrase"/>
    <property type="match status" value="1"/>
</dbReference>
<feature type="chain" id="PRO_5002174919" description="carbonic anhydrase" evidence="7">
    <location>
        <begin position="21"/>
        <end position="239"/>
    </location>
</feature>
<keyword evidence="4" id="KW-0862">Zinc</keyword>
<keyword evidence="5" id="KW-0456">Lyase</keyword>
<dbReference type="InterPro" id="IPR023561">
    <property type="entry name" value="Carbonic_anhydrase_a-class"/>
</dbReference>
<gene>
    <name evidence="9" type="ORF">SU60_12770</name>
</gene>
<feature type="domain" description="Alpha-carbonic anhydrase" evidence="8">
    <location>
        <begin position="23"/>
        <end position="239"/>
    </location>
</feature>
<dbReference type="RefSeq" id="WP_041155840.1">
    <property type="nucleotide sequence ID" value="NZ_CBCRVP010000002.1"/>
</dbReference>
<keyword evidence="7" id="KW-0732">Signal</keyword>
<dbReference type="AlphaFoldDB" id="A0A0C3HQS3"/>
<evidence type="ECO:0000313" key="9">
    <source>
        <dbReference type="EMBL" id="KIN10496.1"/>
    </source>
</evidence>
<accession>A0A0C3HQS3</accession>
<feature type="signal peptide" evidence="7">
    <location>
        <begin position="1"/>
        <end position="20"/>
    </location>
</feature>
<organism evidence="9 10">
    <name type="scientific">Vibrio mytili</name>
    <dbReference type="NCBI Taxonomy" id="50718"/>
    <lineage>
        <taxon>Bacteria</taxon>
        <taxon>Pseudomonadati</taxon>
        <taxon>Pseudomonadota</taxon>
        <taxon>Gammaproteobacteria</taxon>
        <taxon>Vibrionales</taxon>
        <taxon>Vibrionaceae</taxon>
        <taxon>Vibrio</taxon>
    </lineage>
</organism>
<dbReference type="PANTHER" id="PTHR18952">
    <property type="entry name" value="CARBONIC ANHYDRASE"/>
    <property type="match status" value="1"/>
</dbReference>
<sequence>MNKSLIALGLSLLCAGSANAAHWSYEGNHGPEHWGEFAPECSKGKNQSPIDIQSTTKAELAKLQLNYQGKAVSLTNNGHTLQTSIEGENSLTVDGKQFDLKQFHFHTPSENHVDGKSYPLEAHYVHADEQGNLAVVAVFFKRGEANPALAKLLENVPVKDSNVTIKAPFDASALIPSDQDYYRFNGSLTTPPCSEGVRWLVLKDAQSISADQIQQFEKAMGANNRPIQALNARMILTQQ</sequence>
<dbReference type="GO" id="GO:0004089">
    <property type="term" value="F:carbonate dehydratase activity"/>
    <property type="evidence" value="ECO:0007669"/>
    <property type="project" value="UniProtKB-EC"/>
</dbReference>
<dbReference type="InterPro" id="IPR001148">
    <property type="entry name" value="CA_dom"/>
</dbReference>
<keyword evidence="10" id="KW-1185">Reference proteome</keyword>